<dbReference type="Pfam" id="PF14200">
    <property type="entry name" value="RicinB_lectin_2"/>
    <property type="match status" value="1"/>
</dbReference>
<keyword evidence="4" id="KW-1185">Reference proteome</keyword>
<dbReference type="PROSITE" id="PS50231">
    <property type="entry name" value="RICIN_B_LECTIN"/>
    <property type="match status" value="1"/>
</dbReference>
<proteinExistence type="predicted"/>
<dbReference type="Proteomes" id="UP001519363">
    <property type="component" value="Unassembled WGS sequence"/>
</dbReference>
<dbReference type="SUPFAM" id="SSF50370">
    <property type="entry name" value="Ricin B-like lectins"/>
    <property type="match status" value="1"/>
</dbReference>
<dbReference type="EMBL" id="JAGIOO010000001">
    <property type="protein sequence ID" value="MBP2478426.1"/>
    <property type="molecule type" value="Genomic_DNA"/>
</dbReference>
<feature type="chain" id="PRO_5047368948" description="Ricin B lectin domain-containing protein" evidence="1">
    <location>
        <begin position="25"/>
        <end position="147"/>
    </location>
</feature>
<evidence type="ECO:0000259" key="2">
    <source>
        <dbReference type="Pfam" id="PF14200"/>
    </source>
</evidence>
<dbReference type="Gene3D" id="2.80.10.50">
    <property type="match status" value="1"/>
</dbReference>
<dbReference type="InterPro" id="IPR000772">
    <property type="entry name" value="Ricin_B_lectin"/>
</dbReference>
<evidence type="ECO:0000313" key="3">
    <source>
        <dbReference type="EMBL" id="MBP2478426.1"/>
    </source>
</evidence>
<gene>
    <name evidence="3" type="ORF">JOF53_007298</name>
</gene>
<dbReference type="InterPro" id="IPR035992">
    <property type="entry name" value="Ricin_B-like_lectins"/>
</dbReference>
<reference evidence="3 4" key="1">
    <citation type="submission" date="2021-03" db="EMBL/GenBank/DDBJ databases">
        <title>Sequencing the genomes of 1000 actinobacteria strains.</title>
        <authorList>
            <person name="Klenk H.-P."/>
        </authorList>
    </citation>
    <scope>NUCLEOTIDE SEQUENCE [LARGE SCALE GENOMIC DNA]</scope>
    <source>
        <strain evidence="3 4">DSM 44580</strain>
    </source>
</reference>
<protein>
    <recommendedName>
        <fullName evidence="2">Ricin B lectin domain-containing protein</fullName>
    </recommendedName>
</protein>
<dbReference type="CDD" id="cd23415">
    <property type="entry name" value="beta-trefoil_Ricin_AH"/>
    <property type="match status" value="1"/>
</dbReference>
<organism evidence="3 4">
    <name type="scientific">Crossiella equi</name>
    <dbReference type="NCBI Taxonomy" id="130796"/>
    <lineage>
        <taxon>Bacteria</taxon>
        <taxon>Bacillati</taxon>
        <taxon>Actinomycetota</taxon>
        <taxon>Actinomycetes</taxon>
        <taxon>Pseudonocardiales</taxon>
        <taxon>Pseudonocardiaceae</taxon>
        <taxon>Crossiella</taxon>
    </lineage>
</organism>
<name>A0ABS5APE2_9PSEU</name>
<dbReference type="RefSeq" id="WP_086782580.1">
    <property type="nucleotide sequence ID" value="NZ_JAGIOO010000001.1"/>
</dbReference>
<feature type="signal peptide" evidence="1">
    <location>
        <begin position="1"/>
        <end position="24"/>
    </location>
</feature>
<comment type="caution">
    <text evidence="3">The sequence shown here is derived from an EMBL/GenBank/DDBJ whole genome shotgun (WGS) entry which is preliminary data.</text>
</comment>
<sequence>MNTLTKAALCAAGLAALLPATAVAGPQGTAQTFYHNQQTRLYLDDNLQDGLRAFPYNGGIYQQWIETKWQDNTFQFKNRATGRCIEDTPQYGPMAKPCNQSRRQSWYITRWKDLTMEFRNQETGRCLDNYNGLRTGTCDMSTTQSWL</sequence>
<evidence type="ECO:0000313" key="4">
    <source>
        <dbReference type="Proteomes" id="UP001519363"/>
    </source>
</evidence>
<feature type="domain" description="Ricin B lectin" evidence="2">
    <location>
        <begin position="62"/>
        <end position="132"/>
    </location>
</feature>
<accession>A0ABS5APE2</accession>
<evidence type="ECO:0000256" key="1">
    <source>
        <dbReference type="SAM" id="SignalP"/>
    </source>
</evidence>
<keyword evidence="1" id="KW-0732">Signal</keyword>